<dbReference type="AlphaFoldDB" id="A0A160T5A3"/>
<feature type="transmembrane region" description="Helical" evidence="5">
    <location>
        <begin position="267"/>
        <end position="285"/>
    </location>
</feature>
<accession>A0A160T5A3</accession>
<feature type="transmembrane region" description="Helical" evidence="5">
    <location>
        <begin position="157"/>
        <end position="177"/>
    </location>
</feature>
<dbReference type="PANTHER" id="PTHR47704:SF1">
    <property type="entry name" value="POTASSIUM TRANSPORTER KIMA"/>
    <property type="match status" value="1"/>
</dbReference>
<evidence type="ECO:0000313" key="7">
    <source>
        <dbReference type="Proteomes" id="UP000215027"/>
    </source>
</evidence>
<dbReference type="KEGG" id="pbf:CFX0092_B0007"/>
<feature type="transmembrane region" description="Helical" evidence="5">
    <location>
        <begin position="387"/>
        <end position="409"/>
    </location>
</feature>
<organism evidence="6 7">
    <name type="scientific">Candidatus Promineifilum breve</name>
    <dbReference type="NCBI Taxonomy" id="1806508"/>
    <lineage>
        <taxon>Bacteria</taxon>
        <taxon>Bacillati</taxon>
        <taxon>Chloroflexota</taxon>
        <taxon>Ardenticatenia</taxon>
        <taxon>Candidatus Promineifilales</taxon>
        <taxon>Candidatus Promineifilaceae</taxon>
        <taxon>Candidatus Promineifilum</taxon>
    </lineage>
</organism>
<dbReference type="PANTHER" id="PTHR47704">
    <property type="entry name" value="POTASSIUM TRANSPORTER KIMA"/>
    <property type="match status" value="1"/>
</dbReference>
<feature type="transmembrane region" description="Helical" evidence="5">
    <location>
        <begin position="438"/>
        <end position="459"/>
    </location>
</feature>
<evidence type="ECO:0000256" key="3">
    <source>
        <dbReference type="ARBA" id="ARBA00022989"/>
    </source>
</evidence>
<feature type="transmembrane region" description="Helical" evidence="5">
    <location>
        <begin position="313"/>
        <end position="330"/>
    </location>
</feature>
<comment type="subcellular location">
    <subcellularLocation>
        <location evidence="1">Membrane</location>
        <topology evidence="1">Multi-pass membrane protein</topology>
    </subcellularLocation>
</comment>
<feature type="transmembrane region" description="Helical" evidence="5">
    <location>
        <begin position="227"/>
        <end position="246"/>
    </location>
</feature>
<dbReference type="Pfam" id="PF13520">
    <property type="entry name" value="AA_permease_2"/>
    <property type="match status" value="1"/>
</dbReference>
<gene>
    <name evidence="6" type="ORF">CFX0092_B0007</name>
</gene>
<evidence type="ECO:0000256" key="2">
    <source>
        <dbReference type="ARBA" id="ARBA00022692"/>
    </source>
</evidence>
<dbReference type="InterPro" id="IPR002293">
    <property type="entry name" value="AA/rel_permease1"/>
</dbReference>
<evidence type="ECO:0000256" key="1">
    <source>
        <dbReference type="ARBA" id="ARBA00004141"/>
    </source>
</evidence>
<evidence type="ECO:0000256" key="4">
    <source>
        <dbReference type="ARBA" id="ARBA00023136"/>
    </source>
</evidence>
<proteinExistence type="predicted"/>
<keyword evidence="7" id="KW-1185">Reference proteome</keyword>
<dbReference type="GO" id="GO:0022857">
    <property type="term" value="F:transmembrane transporter activity"/>
    <property type="evidence" value="ECO:0007669"/>
    <property type="project" value="InterPro"/>
</dbReference>
<feature type="transmembrane region" description="Helical" evidence="5">
    <location>
        <begin position="61"/>
        <end position="91"/>
    </location>
</feature>
<evidence type="ECO:0000313" key="6">
    <source>
        <dbReference type="EMBL" id="CUS05541.1"/>
    </source>
</evidence>
<sequence length="665" mass="71715">MDTTTTPPLPAAKRRVNLSNMLIGRPLETRTLAHQVVSNKVGLAVFASDALSSTAYATEEILVILALTGTAAFLGLSVPIAIAIAALLIIVTISYRQTIYAYPNGGGAYIVARDNLGEVAAQIAGAALLTDYILTVAVSISSGVAQIVSAFPDIAPWRVPLAVGIIGFITIINLRGVKESGSIFSVPTYFFLGMMFLTLGVGFYRWATGTLGVVTGVKFAAEAAAPLTMFLVLRAFSSGSAALTGIEAISNGITAFRDPRSRNAAKTLVVMSTLLVAMFLGITFLSRHIEAIPSHHETIISQLARTVYGDGSIFYLLLIAGTALILLMAANTSYADFPRLAALHAGDGFLPRQLTYRGGRLVFSWGIMTLAIAASVLVVVMRASTTALIPLYAIGVFLSFTISQAGMVVRLRKIGKLQPGEVVKGLETNLEYDPHWRLHMVVSGFGAVCTFVVMMIFAITKFTSGAWFILLLIPILVFIFFRIHHHYKDVAQALSLENAAVKEIVTDKVITMLLVDGVHKGTLQMVKFAKSLGAPWHAVHVGVNQEKAATTQAKWDRYVGEGNLVIIDSPYRHLLAPIREYVIDLLEENPGAIVHIVMGHLSMDSLFTQALHQNSSLILNLGLTGLERVVVTIVPLQVKQNGGEVNRNMMTGEMLKKAREERTGK</sequence>
<keyword evidence="3 5" id="KW-1133">Transmembrane helix</keyword>
<dbReference type="RefSeq" id="WP_095044942.1">
    <property type="nucleotide sequence ID" value="NZ_LN890656.1"/>
</dbReference>
<protein>
    <submittedName>
        <fullName evidence="6">Amino acid permease-associated region</fullName>
    </submittedName>
</protein>
<dbReference type="GO" id="GO:0016020">
    <property type="term" value="C:membrane"/>
    <property type="evidence" value="ECO:0007669"/>
    <property type="project" value="UniProtKB-SubCell"/>
</dbReference>
<dbReference type="Gene3D" id="1.20.1740.10">
    <property type="entry name" value="Amino acid/polyamine transporter I"/>
    <property type="match status" value="1"/>
</dbReference>
<keyword evidence="2 5" id="KW-0812">Transmembrane</keyword>
<feature type="transmembrane region" description="Helical" evidence="5">
    <location>
        <begin position="189"/>
        <end position="207"/>
    </location>
</feature>
<feature type="transmembrane region" description="Helical" evidence="5">
    <location>
        <begin position="465"/>
        <end position="483"/>
    </location>
</feature>
<feature type="transmembrane region" description="Helical" evidence="5">
    <location>
        <begin position="361"/>
        <end position="381"/>
    </location>
</feature>
<reference evidence="6" key="1">
    <citation type="submission" date="2016-01" db="EMBL/GenBank/DDBJ databases">
        <authorList>
            <person name="Mcilroy J.S."/>
            <person name="Karst M S."/>
            <person name="Albertsen M."/>
        </authorList>
    </citation>
    <scope>NUCLEOTIDE SEQUENCE</scope>
    <source>
        <strain evidence="6">Cfx-K</strain>
    </source>
</reference>
<keyword evidence="4 5" id="KW-0472">Membrane</keyword>
<feature type="transmembrane region" description="Helical" evidence="5">
    <location>
        <begin position="132"/>
        <end position="151"/>
    </location>
</feature>
<evidence type="ECO:0000256" key="5">
    <source>
        <dbReference type="SAM" id="Phobius"/>
    </source>
</evidence>
<dbReference type="InterPro" id="IPR053153">
    <property type="entry name" value="APC_K+_Transporter"/>
</dbReference>
<dbReference type="EMBL" id="LN890656">
    <property type="protein sequence ID" value="CUS05541.1"/>
    <property type="molecule type" value="Genomic_DNA"/>
</dbReference>
<dbReference type="Proteomes" id="UP000215027">
    <property type="component" value="Chromosome II"/>
</dbReference>
<dbReference type="OrthoDB" id="9759676at2"/>
<name>A0A160T5A3_9CHLR</name>